<dbReference type="InterPro" id="IPR038883">
    <property type="entry name" value="AN11006-like"/>
</dbReference>
<protein>
    <recommendedName>
        <fullName evidence="1">DUF7730 domain-containing protein</fullName>
    </recommendedName>
</protein>
<evidence type="ECO:0000259" key="1">
    <source>
        <dbReference type="Pfam" id="PF24864"/>
    </source>
</evidence>
<evidence type="ECO:0000313" key="3">
    <source>
        <dbReference type="Proteomes" id="UP000184330"/>
    </source>
</evidence>
<proteinExistence type="predicted"/>
<dbReference type="Pfam" id="PF24864">
    <property type="entry name" value="DUF7730"/>
    <property type="match status" value="1"/>
</dbReference>
<reference evidence="2 3" key="1">
    <citation type="submission" date="2016-03" db="EMBL/GenBank/DDBJ databases">
        <authorList>
            <person name="Ploux O."/>
        </authorList>
    </citation>
    <scope>NUCLEOTIDE SEQUENCE [LARGE SCALE GENOMIC DNA]</scope>
    <source>
        <strain evidence="2 3">UAMH 11012</strain>
    </source>
</reference>
<gene>
    <name evidence="2" type="ORF">PAC_12184</name>
</gene>
<dbReference type="InterPro" id="IPR056632">
    <property type="entry name" value="DUF7730"/>
</dbReference>
<organism evidence="2 3">
    <name type="scientific">Phialocephala subalpina</name>
    <dbReference type="NCBI Taxonomy" id="576137"/>
    <lineage>
        <taxon>Eukaryota</taxon>
        <taxon>Fungi</taxon>
        <taxon>Dikarya</taxon>
        <taxon>Ascomycota</taxon>
        <taxon>Pezizomycotina</taxon>
        <taxon>Leotiomycetes</taxon>
        <taxon>Helotiales</taxon>
        <taxon>Mollisiaceae</taxon>
        <taxon>Phialocephala</taxon>
        <taxon>Phialocephala fortinii species complex</taxon>
    </lineage>
</organism>
<name>A0A1L7XBE1_9HELO</name>
<dbReference type="PANTHER" id="PTHR42085:SF8">
    <property type="entry name" value="F-BOX DOMAIN-CONTAINING PROTEIN"/>
    <property type="match status" value="1"/>
</dbReference>
<dbReference type="OrthoDB" id="62952at2759"/>
<dbReference type="EMBL" id="FJOG01000020">
    <property type="protein sequence ID" value="CZR62287.1"/>
    <property type="molecule type" value="Genomic_DNA"/>
</dbReference>
<dbReference type="Proteomes" id="UP000184330">
    <property type="component" value="Unassembled WGS sequence"/>
</dbReference>
<evidence type="ECO:0000313" key="2">
    <source>
        <dbReference type="EMBL" id="CZR62287.1"/>
    </source>
</evidence>
<feature type="domain" description="DUF7730" evidence="1">
    <location>
        <begin position="13"/>
        <end position="221"/>
    </location>
</feature>
<keyword evidence="3" id="KW-1185">Reference proteome</keyword>
<dbReference type="AlphaFoldDB" id="A0A1L7XBE1"/>
<sequence>MDSPDRPTGSKNLIIDLPAEIRVMIYEKCLKAKCCIALRAPAGPTRSATTREQKWNESPCGIRRAHEIANTPELTTLLRVNKFIYRDASPTLYHINRFVIRDSIRGYEETGSISLYGLQQFLQTIPSTHVACIRHICFVSYIMNIMWDDGEEVPRTGIEIPQLRGFSVVQKILAKHFTGLQTLVLNLSDDWCWPDDSGPTEDSWCYDRRYLLRGLKPLSKMKSLKQVTIYGRKVVLDVFPTDTKEIMGKRGIQIREVETDSWKEAVNCCGGSA</sequence>
<accession>A0A1L7XBE1</accession>
<dbReference type="PANTHER" id="PTHR42085">
    <property type="entry name" value="F-BOX DOMAIN-CONTAINING PROTEIN"/>
    <property type="match status" value="1"/>
</dbReference>